<evidence type="ECO:0000313" key="2">
    <source>
        <dbReference type="Proteomes" id="UP000230391"/>
    </source>
</evidence>
<accession>A0A2M8FER6</accession>
<proteinExistence type="predicted"/>
<dbReference type="AlphaFoldDB" id="A0A2M8FER6"/>
<reference evidence="2" key="1">
    <citation type="submission" date="2017-09" db="EMBL/GenBank/DDBJ databases">
        <title>Depth-based differentiation of microbial function through sediment-hosted aquifers and enrichment of novel symbionts in the deep terrestrial subsurface.</title>
        <authorList>
            <person name="Probst A.J."/>
            <person name="Ladd B."/>
            <person name="Jarett J.K."/>
            <person name="Geller-Mcgrath D.E."/>
            <person name="Sieber C.M.K."/>
            <person name="Emerson J.B."/>
            <person name="Anantharaman K."/>
            <person name="Thomas B.C."/>
            <person name="Malmstrom R."/>
            <person name="Stieglmeier M."/>
            <person name="Klingl A."/>
            <person name="Woyke T."/>
            <person name="Ryan C.M."/>
            <person name="Banfield J.F."/>
        </authorList>
    </citation>
    <scope>NUCLEOTIDE SEQUENCE [LARGE SCALE GENOMIC DNA]</scope>
</reference>
<evidence type="ECO:0000313" key="1">
    <source>
        <dbReference type="EMBL" id="PJC56075.1"/>
    </source>
</evidence>
<organism evidence="1 2">
    <name type="scientific">Candidatus Kaiserbacteria bacterium CG_4_9_14_0_2_um_filter_41_32</name>
    <dbReference type="NCBI Taxonomy" id="1974601"/>
    <lineage>
        <taxon>Bacteria</taxon>
        <taxon>Candidatus Kaiseribacteriota</taxon>
    </lineage>
</organism>
<dbReference type="EMBL" id="PFRD01000083">
    <property type="protein sequence ID" value="PJC56075.1"/>
    <property type="molecule type" value="Genomic_DNA"/>
</dbReference>
<protein>
    <submittedName>
        <fullName evidence="1">Uncharacterized protein</fullName>
    </submittedName>
</protein>
<name>A0A2M8FER6_9BACT</name>
<comment type="caution">
    <text evidence="1">The sequence shown here is derived from an EMBL/GenBank/DDBJ whole genome shotgun (WGS) entry which is preliminary data.</text>
</comment>
<sequence length="195" mass="21383">MTDLKSHTFDNGDMLHLDVTDGYAGYHGLKVYTVSYLEQDSDPETGELIFNSNNGDSYMSEVAAMAGFDARLASADPLQSYKPDGGITHLVLDAFKKYLGEGTLRPMPTSQDWDGFAKHVLESTFGRHDTTYYDGEKICSTLEELESVSTSSTSGKADVMLEIPAWKMLEIMTAITALAMALKQLPSHSMFTKAA</sequence>
<dbReference type="Proteomes" id="UP000230391">
    <property type="component" value="Unassembled WGS sequence"/>
</dbReference>
<gene>
    <name evidence="1" type="ORF">CO026_02270</name>
</gene>